<dbReference type="Proteomes" id="UP000190056">
    <property type="component" value="Unassembled WGS sequence"/>
</dbReference>
<sequence length="160" mass="17393">MPNVIINTSPMQYLYQVNLLSLLPKLYGEIIVPQSVVDELEVGRSLGVALPNINSLNWVSIQQARSQQILPLVTELGAGEREVLALGVETTDSLLILDDALGRSYANLLGLQLTGTLGIILKGKQQGYLSEVALILEKLNALQFRLSSLTRDVVLKLAGE</sequence>
<dbReference type="InterPro" id="IPR021799">
    <property type="entry name" value="PIN-like_prokaryotic"/>
</dbReference>
<dbReference type="EMBL" id="MTPU01000040">
    <property type="protein sequence ID" value="OPH09574.1"/>
    <property type="molecule type" value="Genomic_DNA"/>
</dbReference>
<dbReference type="PANTHER" id="PTHR39550">
    <property type="entry name" value="SLL0658 PROTEIN"/>
    <property type="match status" value="1"/>
</dbReference>
<name>A0A9Q5QWQ3_9CYAN</name>
<organism evidence="1 2">
    <name type="scientific">Cylindrospermopsis raciborskii CENA302</name>
    <dbReference type="NCBI Taxonomy" id="1170768"/>
    <lineage>
        <taxon>Bacteria</taxon>
        <taxon>Bacillati</taxon>
        <taxon>Cyanobacteriota</taxon>
        <taxon>Cyanophyceae</taxon>
        <taxon>Nostocales</taxon>
        <taxon>Aphanizomenonaceae</taxon>
        <taxon>Cylindrospermopsis</taxon>
    </lineage>
</organism>
<evidence type="ECO:0000313" key="1">
    <source>
        <dbReference type="EMBL" id="OPH09574.1"/>
    </source>
</evidence>
<reference evidence="1 2" key="1">
    <citation type="submission" date="2017-01" db="EMBL/GenBank/DDBJ databases">
        <authorList>
            <person name="Abreu V.A."/>
            <person name="Popin R.V."/>
            <person name="Rigonato J."/>
            <person name="Andreote A.P."/>
            <person name="Schaker P.C."/>
            <person name="Hoff-Risseti C."/>
            <person name="Alvarenga D.O."/>
            <person name="Varani A.M."/>
            <person name="Fiore M.F."/>
        </authorList>
    </citation>
    <scope>NUCLEOTIDE SEQUENCE [LARGE SCALE GENOMIC DNA]</scope>
    <source>
        <strain evidence="1 2">CENA302</strain>
    </source>
</reference>
<accession>A0A9Q5QWQ3</accession>
<evidence type="ECO:0000313" key="2">
    <source>
        <dbReference type="Proteomes" id="UP000190056"/>
    </source>
</evidence>
<dbReference type="RefSeq" id="WP_071251030.1">
    <property type="nucleotide sequence ID" value="NZ_MTPU01000040.1"/>
</dbReference>
<comment type="caution">
    <text evidence="1">The sequence shown here is derived from an EMBL/GenBank/DDBJ whole genome shotgun (WGS) entry which is preliminary data.</text>
</comment>
<dbReference type="Pfam" id="PF11848">
    <property type="entry name" value="DUF3368"/>
    <property type="match status" value="1"/>
</dbReference>
<protein>
    <submittedName>
        <fullName evidence="1">Nucleic acid-binding protein</fullName>
    </submittedName>
</protein>
<proteinExistence type="predicted"/>
<gene>
    <name evidence="1" type="ORF">CENA302_09935</name>
</gene>
<dbReference type="AlphaFoldDB" id="A0A9Q5QWQ3"/>
<dbReference type="PANTHER" id="PTHR39550:SF1">
    <property type="entry name" value="SLL0658 PROTEIN"/>
    <property type="match status" value="1"/>
</dbReference>